<feature type="chain" id="PRO_5037712400" evidence="1">
    <location>
        <begin position="22"/>
        <end position="405"/>
    </location>
</feature>
<sequence>MKKVVLGFSATLLLLASCNNDDDNTAMPETQESTLTIENVVEARDFVQSGAFFGEGSEEVEAPVVLPGQSIQLKFNAGNGQALMFATMYGSSKDWFFAPENPGIALYDDSGSAITGDVSSKIRLWNNGTKDDSTGDPENNPVAMVSGVNAPALMKLDLAYDAMASEFTLTLTNTSGGTDNETPFSPGVWAVSNVLGGELLNPMPFYVEGEHSNPEITAIAEGGNNEPLAVKTEENTGIITGLSPAIVVVYQGNENPLFRTGEKDYGMGLKELAQKGDISGLMEALQNAEGIEAVYGVGEAPLPPGEEISIQIETTPDTKIAYATMFGYSNDWFYANSQGIAAGTTGDITAQTGLFDNGTGVDQYPGAGNNQAAFGGTPETEDKGITEVDAGYLPPVSDVIRVTIN</sequence>
<dbReference type="PROSITE" id="PS51257">
    <property type="entry name" value="PROKAR_LIPOPROTEIN"/>
    <property type="match status" value="1"/>
</dbReference>
<dbReference type="Gene3D" id="2.60.40.2130">
    <property type="entry name" value="F-spondin domain"/>
    <property type="match status" value="2"/>
</dbReference>
<dbReference type="InterPro" id="IPR038678">
    <property type="entry name" value="Spondin_N_sf"/>
</dbReference>
<dbReference type="RefSeq" id="WP_187963602.1">
    <property type="nucleotide sequence ID" value="NZ_JACVDC010000001.1"/>
</dbReference>
<keyword evidence="3" id="KW-1185">Reference proteome</keyword>
<comment type="caution">
    <text evidence="2">The sequence shown here is derived from an EMBL/GenBank/DDBJ whole genome shotgun (WGS) entry which is preliminary data.</text>
</comment>
<evidence type="ECO:0000256" key="1">
    <source>
        <dbReference type="SAM" id="SignalP"/>
    </source>
</evidence>
<keyword evidence="1" id="KW-0732">Signal</keyword>
<evidence type="ECO:0000313" key="3">
    <source>
        <dbReference type="Proteomes" id="UP000653730"/>
    </source>
</evidence>
<proteinExistence type="predicted"/>
<dbReference type="Proteomes" id="UP000653730">
    <property type="component" value="Unassembled WGS sequence"/>
</dbReference>
<dbReference type="InterPro" id="IPR009465">
    <property type="entry name" value="Spondin_N"/>
</dbReference>
<dbReference type="NCBIfam" id="NF038123">
    <property type="entry name" value="NF038123_dom"/>
    <property type="match status" value="2"/>
</dbReference>
<gene>
    <name evidence="2" type="ORF">IBL28_00600</name>
</gene>
<accession>A0A926JNK8</accession>
<protein>
    <submittedName>
        <fullName evidence="2">Spondin domain-containing protein</fullName>
    </submittedName>
</protein>
<name>A0A926JNK8_9FLAO</name>
<dbReference type="EMBL" id="JACVDC010000001">
    <property type="protein sequence ID" value="MBC9794448.1"/>
    <property type="molecule type" value="Genomic_DNA"/>
</dbReference>
<reference evidence="2 3" key="1">
    <citation type="submission" date="2020-09" db="EMBL/GenBank/DDBJ databases">
        <title>Sinomicrobium weinanense sp. nov., a halophilic bacteria isolated from saline-alkali soil.</title>
        <authorList>
            <person name="Wu P."/>
            <person name="Ren H."/>
            <person name="Mei Y."/>
            <person name="Liang Y."/>
            <person name="Chen Z."/>
        </authorList>
    </citation>
    <scope>NUCLEOTIDE SEQUENCE [LARGE SCALE GENOMIC DNA]</scope>
    <source>
        <strain evidence="2 3">FJxs</strain>
    </source>
</reference>
<evidence type="ECO:0000313" key="2">
    <source>
        <dbReference type="EMBL" id="MBC9794448.1"/>
    </source>
</evidence>
<feature type="signal peptide" evidence="1">
    <location>
        <begin position="1"/>
        <end position="21"/>
    </location>
</feature>
<dbReference type="AlphaFoldDB" id="A0A926JNK8"/>
<organism evidence="2 3">
    <name type="scientific">Sinomicrobium weinanense</name>
    <dbReference type="NCBI Taxonomy" id="2842200"/>
    <lineage>
        <taxon>Bacteria</taxon>
        <taxon>Pseudomonadati</taxon>
        <taxon>Bacteroidota</taxon>
        <taxon>Flavobacteriia</taxon>
        <taxon>Flavobacteriales</taxon>
        <taxon>Flavobacteriaceae</taxon>
        <taxon>Sinomicrobium</taxon>
    </lineage>
</organism>